<dbReference type="InterPro" id="IPR011050">
    <property type="entry name" value="Pectin_lyase_fold/virulence"/>
</dbReference>
<evidence type="ECO:0000313" key="1">
    <source>
        <dbReference type="EMBL" id="SKA42208.1"/>
    </source>
</evidence>
<reference evidence="2" key="1">
    <citation type="submission" date="2017-02" db="EMBL/GenBank/DDBJ databases">
        <authorList>
            <person name="Varghese N."/>
            <person name="Submissions S."/>
        </authorList>
    </citation>
    <scope>NUCLEOTIDE SEQUENCE [LARGE SCALE GENOMIC DNA]</scope>
    <source>
        <strain evidence="2">ATCC 27094</strain>
    </source>
</reference>
<organism evidence="1 2">
    <name type="scientific">Enhydrobacter aerosaccus</name>
    <dbReference type="NCBI Taxonomy" id="225324"/>
    <lineage>
        <taxon>Bacteria</taxon>
        <taxon>Pseudomonadati</taxon>
        <taxon>Pseudomonadota</taxon>
        <taxon>Alphaproteobacteria</taxon>
        <taxon>Hyphomicrobiales</taxon>
        <taxon>Enhydrobacter</taxon>
    </lineage>
</organism>
<keyword evidence="2" id="KW-1185">Reference proteome</keyword>
<dbReference type="SUPFAM" id="SSF51126">
    <property type="entry name" value="Pectin lyase-like"/>
    <property type="match status" value="1"/>
</dbReference>
<proteinExistence type="predicted"/>
<feature type="non-terminal residue" evidence="1">
    <location>
        <position position="1"/>
    </location>
</feature>
<dbReference type="EMBL" id="FUWJ01000028">
    <property type="protein sequence ID" value="SKA42208.1"/>
    <property type="molecule type" value="Genomic_DNA"/>
</dbReference>
<name>A0A1T4TPH3_9HYPH</name>
<feature type="non-terminal residue" evidence="1">
    <location>
        <position position="855"/>
    </location>
</feature>
<accession>A0A1T4TPH3</accession>
<dbReference type="AlphaFoldDB" id="A0A1T4TPH3"/>
<protein>
    <submittedName>
        <fullName evidence="1">Autotransporter-associated beta strand repeat-containing protein</fullName>
    </submittedName>
</protein>
<dbReference type="STRING" id="225324.SAMN02745126_06582"/>
<evidence type="ECO:0000313" key="2">
    <source>
        <dbReference type="Proteomes" id="UP000190092"/>
    </source>
</evidence>
<dbReference type="Proteomes" id="UP000190092">
    <property type="component" value="Unassembled WGS sequence"/>
</dbReference>
<sequence>LRPGIVTTVLLSLRSRWAARRSMQRIATALVGLMLVCGVGTAALGQTGMPTQSTNIPLSYVPVGSDYRLAINVGINGGPLQSYLFDTGSPGFNAAWNPATWNGFGGGTQAVPTSTIPNGNNVQFCYGTGPGNSCRGYLGNIVQVPSLSFQNPAGGLTTLTTPASGGFQMTAVAADNSVNQNPPWVFPGYFCNSPYSCPSNPNPVAPDGPQFYGIFGAGDFTSPQFGCSVAISLPSRCPSGSETPPVSVGSVLGQISVAGSNIAAQGFIVAANGQPNPGNTGGVSNPPFGTASVMIGGSVTPVTNCNPCVTVGLTPQLIGQFAPVGLPSQNPALPGLVPWARTSSHNFVNPYGATPGNNASLEYGANFGVSLTTPSGTTSTTSITLLDTGTTNLTLSQSLSSVGLAATSISMVGATPAGATIPGLPTTSASLTQGASPYSYAYAPFDANILGLPFFMQNSVMFDLSDRVIGYTPFFVTDAPLATTAGGPLIVSGSNVPLGLAGVISGPGGVVVGNGGAIQTSATNTYTGETSIIAGGMFLVAGPGSIASSSGVVNNGIFDISRAWAPISINTLTGSGTTYLGANTLVLTNASGIFSGVIADSGAYPVGGGNLTIAGGTQGLSGANSYSGATTIQSGAQLNLLGFGSIASSSGLANNGTFDISGVTPTGAGLQALTGSGQVNLGAKTLVLLNANGTFSGVMADGGASGGTGGGLLLVGGSQTLSGANTYTGQTAVAGGFLNLTGSIAGNALVGSAGSLGGTGTIGGNLINAGIVAPGGSYGTLNVSGSYTQAVGGTLYTQVNAAGQASQLAVGGAASLLGGTVLAGVGPGTYGARTTYTIVRATGGVTGAYASAAST</sequence>
<gene>
    <name evidence="1" type="ORF">SAMN02745126_06582</name>
</gene>